<accession>A0A3S3NZZ5</accession>
<proteinExistence type="predicted"/>
<organism evidence="1 2">
    <name type="scientific">Cinnamomum micranthum f. kanehirae</name>
    <dbReference type="NCBI Taxonomy" id="337451"/>
    <lineage>
        <taxon>Eukaryota</taxon>
        <taxon>Viridiplantae</taxon>
        <taxon>Streptophyta</taxon>
        <taxon>Embryophyta</taxon>
        <taxon>Tracheophyta</taxon>
        <taxon>Spermatophyta</taxon>
        <taxon>Magnoliopsida</taxon>
        <taxon>Magnoliidae</taxon>
        <taxon>Laurales</taxon>
        <taxon>Lauraceae</taxon>
        <taxon>Cinnamomum</taxon>
    </lineage>
</organism>
<dbReference type="OrthoDB" id="1050647at2759"/>
<keyword evidence="2" id="KW-1185">Reference proteome</keyword>
<evidence type="ECO:0000313" key="2">
    <source>
        <dbReference type="Proteomes" id="UP000283530"/>
    </source>
</evidence>
<gene>
    <name evidence="1" type="ORF">CKAN_02721200</name>
</gene>
<sequence length="263" mass="29648">MDQLGVKISLPKSLISRRGALEFAKKFLILGKDLSPISMKMLRSVTYPVAWMPVCKSVGVSSLRTSLRLRGAGYRRYSSQPHHFNPHYNRHWFRHVLVCFSPHGIVPLPFKVWLGYPEGFLPSPSQVGMIREYLLKSCAPDWSYAQKIANDLDALDDDTGLLVESSMMVSWVKAMCKYIDWCCLSKSLDNVIQQGSQHCSYFIVIVIVVVGPYSVRSNELTVARSAAWLLKRYSVASSKQLMKPVPPLSLKALEREEPLATLA</sequence>
<dbReference type="PANTHER" id="PTHR34456">
    <property type="entry name" value="MITOVIRUS RNA-DEPENDENT RNA POLYMERASE"/>
    <property type="match status" value="1"/>
</dbReference>
<dbReference type="Pfam" id="PF05919">
    <property type="entry name" value="Mitovir_RNA_pol"/>
    <property type="match status" value="1"/>
</dbReference>
<evidence type="ECO:0000313" key="1">
    <source>
        <dbReference type="EMBL" id="RWR97758.1"/>
    </source>
</evidence>
<dbReference type="InterPro" id="IPR008686">
    <property type="entry name" value="RNA_pol_mitovir"/>
</dbReference>
<dbReference type="Proteomes" id="UP000283530">
    <property type="component" value="Unassembled WGS sequence"/>
</dbReference>
<reference evidence="1 2" key="1">
    <citation type="journal article" date="2019" name="Nat. Plants">
        <title>Stout camphor tree genome fills gaps in understanding of flowering plant genome evolution.</title>
        <authorList>
            <person name="Chaw S.M."/>
            <person name="Liu Y.C."/>
            <person name="Wu Y.W."/>
            <person name="Wang H.Y."/>
            <person name="Lin C.I."/>
            <person name="Wu C.S."/>
            <person name="Ke H.M."/>
            <person name="Chang L.Y."/>
            <person name="Hsu C.Y."/>
            <person name="Yang H.T."/>
            <person name="Sudianto E."/>
            <person name="Hsu M.H."/>
            <person name="Wu K.P."/>
            <person name="Wang L.N."/>
            <person name="Leebens-Mack J.H."/>
            <person name="Tsai I.J."/>
        </authorList>
    </citation>
    <scope>NUCLEOTIDE SEQUENCE [LARGE SCALE GENOMIC DNA]</scope>
    <source>
        <strain evidence="2">cv. Chaw 1501</strain>
        <tissue evidence="1">Young leaves</tissue>
    </source>
</reference>
<dbReference type="EMBL" id="QPKB01000044">
    <property type="protein sequence ID" value="RWR97758.1"/>
    <property type="molecule type" value="Genomic_DNA"/>
</dbReference>
<dbReference type="AlphaFoldDB" id="A0A3S3NZZ5"/>
<name>A0A3S3NZZ5_9MAGN</name>
<comment type="caution">
    <text evidence="1">The sequence shown here is derived from an EMBL/GenBank/DDBJ whole genome shotgun (WGS) entry which is preliminary data.</text>
</comment>
<dbReference type="PANTHER" id="PTHR34456:SF13">
    <property type="entry name" value="REVERSE TRANSCRIPTASE DOMAIN-CONTAINING PROTEIN"/>
    <property type="match status" value="1"/>
</dbReference>
<protein>
    <submittedName>
        <fullName evidence="1">Uncharacterized protein</fullName>
    </submittedName>
</protein>